<feature type="domain" description="HTH tetR-type" evidence="4">
    <location>
        <begin position="48"/>
        <end position="108"/>
    </location>
</feature>
<dbReference type="Proteomes" id="UP000249590">
    <property type="component" value="Unassembled WGS sequence"/>
</dbReference>
<dbReference type="PROSITE" id="PS50977">
    <property type="entry name" value="HTH_TETR_2"/>
    <property type="match status" value="1"/>
</dbReference>
<evidence type="ECO:0000256" key="2">
    <source>
        <dbReference type="PROSITE-ProRule" id="PRU00335"/>
    </source>
</evidence>
<evidence type="ECO:0000313" key="5">
    <source>
        <dbReference type="EMBL" id="RAI00814.1"/>
    </source>
</evidence>
<feature type="compositionally biased region" description="Basic residues" evidence="3">
    <location>
        <begin position="10"/>
        <end position="21"/>
    </location>
</feature>
<dbReference type="GO" id="GO:0000976">
    <property type="term" value="F:transcription cis-regulatory region binding"/>
    <property type="evidence" value="ECO:0007669"/>
    <property type="project" value="TreeGrafter"/>
</dbReference>
<dbReference type="EMBL" id="QHHQ01000003">
    <property type="protein sequence ID" value="RAI00814.1"/>
    <property type="molecule type" value="Genomic_DNA"/>
</dbReference>
<feature type="DNA-binding region" description="H-T-H motif" evidence="2">
    <location>
        <begin position="71"/>
        <end position="90"/>
    </location>
</feature>
<dbReference type="Pfam" id="PF00440">
    <property type="entry name" value="TetR_N"/>
    <property type="match status" value="1"/>
</dbReference>
<dbReference type="PANTHER" id="PTHR30055">
    <property type="entry name" value="HTH-TYPE TRANSCRIPTIONAL REGULATOR RUTR"/>
    <property type="match status" value="1"/>
</dbReference>
<dbReference type="Gene3D" id="1.10.357.10">
    <property type="entry name" value="Tetracycline Repressor, domain 2"/>
    <property type="match status" value="1"/>
</dbReference>
<gene>
    <name evidence="5" type="ORF">DLJ53_16370</name>
</gene>
<dbReference type="SUPFAM" id="SSF46689">
    <property type="entry name" value="Homeodomain-like"/>
    <property type="match status" value="1"/>
</dbReference>
<comment type="caution">
    <text evidence="5">The sequence shown here is derived from an EMBL/GenBank/DDBJ whole genome shotgun (WGS) entry which is preliminary data.</text>
</comment>
<reference evidence="5 6" key="1">
    <citation type="submission" date="2018-05" db="EMBL/GenBank/DDBJ databases">
        <title>Acuticoccus sediminis sp. nov., isolated from deep-sea sediment of Indian Ocean.</title>
        <authorList>
            <person name="Liu X."/>
            <person name="Lai Q."/>
            <person name="Du Y."/>
            <person name="Sun F."/>
            <person name="Zhang X."/>
            <person name="Wang S."/>
            <person name="Shao Z."/>
        </authorList>
    </citation>
    <scope>NUCLEOTIDE SEQUENCE [LARGE SCALE GENOMIC DNA]</scope>
    <source>
        <strain evidence="5 6">PTG4-2</strain>
    </source>
</reference>
<evidence type="ECO:0000256" key="1">
    <source>
        <dbReference type="ARBA" id="ARBA00023125"/>
    </source>
</evidence>
<dbReference type="InterPro" id="IPR050109">
    <property type="entry name" value="HTH-type_TetR-like_transc_reg"/>
</dbReference>
<dbReference type="AlphaFoldDB" id="A0A8B2NTK5"/>
<organism evidence="5 6">
    <name type="scientific">Acuticoccus sediminis</name>
    <dbReference type="NCBI Taxonomy" id="2184697"/>
    <lineage>
        <taxon>Bacteria</taxon>
        <taxon>Pseudomonadati</taxon>
        <taxon>Pseudomonadota</taxon>
        <taxon>Alphaproteobacteria</taxon>
        <taxon>Hyphomicrobiales</taxon>
        <taxon>Amorphaceae</taxon>
        <taxon>Acuticoccus</taxon>
    </lineage>
</organism>
<dbReference type="GO" id="GO:0003700">
    <property type="term" value="F:DNA-binding transcription factor activity"/>
    <property type="evidence" value="ECO:0007669"/>
    <property type="project" value="TreeGrafter"/>
</dbReference>
<keyword evidence="6" id="KW-1185">Reference proteome</keyword>
<accession>A0A8B2NTK5</accession>
<protein>
    <recommendedName>
        <fullName evidence="4">HTH tetR-type domain-containing protein</fullName>
    </recommendedName>
</protein>
<dbReference type="InterPro" id="IPR001647">
    <property type="entry name" value="HTH_TetR"/>
</dbReference>
<sequence length="245" mass="27456">MAILRAIAAHRGRSGRSHGRGRSAVSHGEEDDAGAAAKGRRPQRRRGQARFEQLLDAAERLLAVPEDRDVSLAMVAEEADVPLPSLYHFFPNRNALLVALAERFIERLGENAHRPLDPPPQRWQDIILRRQRIGADWLNGHPAALRLFMGAGVSVDVRTLDLRGNASLARVRADEFRRWFDCSALPRLDDWMAITIGLTDGIWAISWAEHRRVTDECLAESGAAAVAYLRTYLPEVLARHPQDTR</sequence>
<keyword evidence="1 2" id="KW-0238">DNA-binding</keyword>
<evidence type="ECO:0000256" key="3">
    <source>
        <dbReference type="SAM" id="MobiDB-lite"/>
    </source>
</evidence>
<feature type="region of interest" description="Disordered" evidence="3">
    <location>
        <begin position="10"/>
        <end position="47"/>
    </location>
</feature>
<evidence type="ECO:0000259" key="4">
    <source>
        <dbReference type="PROSITE" id="PS50977"/>
    </source>
</evidence>
<evidence type="ECO:0000313" key="6">
    <source>
        <dbReference type="Proteomes" id="UP000249590"/>
    </source>
</evidence>
<dbReference type="InterPro" id="IPR009057">
    <property type="entry name" value="Homeodomain-like_sf"/>
</dbReference>
<name>A0A8B2NTK5_9HYPH</name>
<proteinExistence type="predicted"/>
<feature type="compositionally biased region" description="Basic residues" evidence="3">
    <location>
        <begin position="38"/>
        <end position="47"/>
    </location>
</feature>
<dbReference type="PANTHER" id="PTHR30055:SF223">
    <property type="entry name" value="HTH-TYPE TRANSCRIPTIONAL REGULATOR UIDR"/>
    <property type="match status" value="1"/>
</dbReference>